<sequence length="903" mass="100644">MDWRSSLQSSLRATEENLNRMQHHRTTTDQNTSSTGGLKTATARGSTFFLPQQQQRQYFAPPTNTTNNTAGAAQPLSGSYGPSNAAHSSVRSPRTTRWSPTRAGPSAAQDGVLPPAQQYHPDSLRVLASELGLERQIREDTIRELSRRTSHEVAELREQIRQLRDENQSMKLSVQGLDGLVRRQRTASPSYALDVGGELGGMMSSPGRGGDGSSIALLPRVADLEAVVQRQQRLIEERGLRWDQSIADAINTRVDGEVEKMRTVARESARDATDAYVALRTDAMKEMFESHIKQAETGYQKASEAARTVDAMLQNSRRQTEGQLARLEERVDSALQGKDQWLRVSSDVHETVRLQLEQERSRTEDQLQQLRAEVPTPQRNKAEDQLQQLRAEVANASKKQSEESRDAQHALQHFVNQRLDTFGANTMRRDDAVKLLSSATTQLEDESLSMRRVLQAYKTQSDDGRAELAKFLQESEAKLSTIRATVDELSVTRQADTDSVLRVRSSLDDVSHKLQQTSSRLEQCVEKNMTLASQIDQLEHAHKDDRRESKHLFDRFDANLEHVKKTALEHATEVAKVSNVAHRLEHTQTAQREEIASQQKRIEAIPQEMTSMIKKLIQVAIAESEATLVTHVETAVAAERSAAASSKETLWAGSSERSAVVEEISTVVVLKLASAQDERIAKTIASNSSAITTDVMSRVDDQLSTFQQQQNARLTSLNEQNKRNVDNATSSLKNDLEHHMEAKLDALASKSQKELHMAIKEATATIREDIKSAVEEQRTLSSTQLDAVASTVRTLQQHQMETERSNDKVKEIIAAEVQNVKHATLKECQIQLADTRATLEAQWNSRLDAQNHRVEHLATMVKEQSGFVAGTSTSRSGSANGGASTQELMEGDMVYRVRQQVLV</sequence>
<dbReference type="EMBL" id="CYKH01000342">
    <property type="protein sequence ID" value="CUF51396.1"/>
    <property type="molecule type" value="Genomic_DNA"/>
</dbReference>
<keyword evidence="1" id="KW-0175">Coiled coil</keyword>
<gene>
    <name evidence="3" type="ORF">BSAL_63205</name>
</gene>
<feature type="compositionally biased region" description="Polar residues" evidence="2">
    <location>
        <begin position="28"/>
        <end position="40"/>
    </location>
</feature>
<evidence type="ECO:0000256" key="1">
    <source>
        <dbReference type="SAM" id="Coils"/>
    </source>
</evidence>
<reference evidence="4" key="1">
    <citation type="submission" date="2015-09" db="EMBL/GenBank/DDBJ databases">
        <authorList>
            <consortium name="Pathogen Informatics"/>
        </authorList>
    </citation>
    <scope>NUCLEOTIDE SEQUENCE [LARGE SCALE GENOMIC DNA]</scope>
    <source>
        <strain evidence="4">Lake Konstanz</strain>
    </source>
</reference>
<feature type="non-terminal residue" evidence="3">
    <location>
        <position position="903"/>
    </location>
</feature>
<protein>
    <submittedName>
        <fullName evidence="3">Uncharacterized protein</fullName>
    </submittedName>
</protein>
<feature type="compositionally biased region" description="Low complexity" evidence="2">
    <location>
        <begin position="60"/>
        <end position="75"/>
    </location>
</feature>
<dbReference type="OMA" id="HMAIKEA"/>
<dbReference type="AlphaFoldDB" id="A0A0S4IV59"/>
<proteinExistence type="predicted"/>
<dbReference type="VEuPathDB" id="TriTrypDB:BSAL_63205"/>
<accession>A0A0S4IV59</accession>
<name>A0A0S4IV59_BODSA</name>
<evidence type="ECO:0000256" key="2">
    <source>
        <dbReference type="SAM" id="MobiDB-lite"/>
    </source>
</evidence>
<organism evidence="3 4">
    <name type="scientific">Bodo saltans</name>
    <name type="common">Flagellated protozoan</name>
    <dbReference type="NCBI Taxonomy" id="75058"/>
    <lineage>
        <taxon>Eukaryota</taxon>
        <taxon>Discoba</taxon>
        <taxon>Euglenozoa</taxon>
        <taxon>Kinetoplastea</taxon>
        <taxon>Metakinetoplastina</taxon>
        <taxon>Eubodonida</taxon>
        <taxon>Bodonidae</taxon>
        <taxon>Bodo</taxon>
    </lineage>
</organism>
<evidence type="ECO:0000313" key="4">
    <source>
        <dbReference type="Proteomes" id="UP000051952"/>
    </source>
</evidence>
<keyword evidence="4" id="KW-1185">Reference proteome</keyword>
<feature type="region of interest" description="Disordered" evidence="2">
    <location>
        <begin position="21"/>
        <end position="40"/>
    </location>
</feature>
<dbReference type="OrthoDB" id="273634at2759"/>
<feature type="region of interest" description="Disordered" evidence="2">
    <location>
        <begin position="357"/>
        <end position="382"/>
    </location>
</feature>
<evidence type="ECO:0000313" key="3">
    <source>
        <dbReference type="EMBL" id="CUF51396.1"/>
    </source>
</evidence>
<feature type="region of interest" description="Disordered" evidence="2">
    <location>
        <begin position="59"/>
        <end position="118"/>
    </location>
</feature>
<feature type="coiled-coil region" evidence="1">
    <location>
        <begin position="146"/>
        <end position="173"/>
    </location>
</feature>
<dbReference type="Proteomes" id="UP000051952">
    <property type="component" value="Unassembled WGS sequence"/>
</dbReference>
<feature type="compositionally biased region" description="Low complexity" evidence="2">
    <location>
        <begin position="88"/>
        <end position="102"/>
    </location>
</feature>
<feature type="compositionally biased region" description="Polar residues" evidence="2">
    <location>
        <begin position="76"/>
        <end position="87"/>
    </location>
</feature>